<evidence type="ECO:0000256" key="1">
    <source>
        <dbReference type="SAM" id="MobiDB-lite"/>
    </source>
</evidence>
<protein>
    <submittedName>
        <fullName evidence="2">Uncharacterized protein</fullName>
    </submittedName>
</protein>
<feature type="compositionally biased region" description="Basic and acidic residues" evidence="1">
    <location>
        <begin position="29"/>
        <end position="42"/>
    </location>
</feature>
<evidence type="ECO:0000313" key="2">
    <source>
        <dbReference type="EMBL" id="PIT68427.1"/>
    </source>
</evidence>
<feature type="compositionally biased region" description="Basic and acidic residues" evidence="1">
    <location>
        <begin position="1"/>
        <end position="19"/>
    </location>
</feature>
<dbReference type="EMBL" id="NJPP01000039">
    <property type="protein sequence ID" value="PIT68427.1"/>
    <property type="molecule type" value="Genomic_DNA"/>
</dbReference>
<proteinExistence type="predicted"/>
<reference evidence="2 3" key="1">
    <citation type="submission" date="2017-06" db="EMBL/GenBank/DDBJ databases">
        <title>Draft genome of Bartonella tribocorum C635.</title>
        <authorList>
            <person name="Hadjadj L."/>
            <person name="Jiyipong T."/>
            <person name="Diene S.M."/>
            <person name="Morand S."/>
            <person name="Rolain J.-M."/>
        </authorList>
    </citation>
    <scope>NUCLEOTIDE SEQUENCE [LARGE SCALE GENOMIC DNA]</scope>
    <source>
        <strain evidence="2 3">C635</strain>
    </source>
</reference>
<organism evidence="2 3">
    <name type="scientific">Bartonella tribocorum</name>
    <dbReference type="NCBI Taxonomy" id="85701"/>
    <lineage>
        <taxon>Bacteria</taxon>
        <taxon>Pseudomonadati</taxon>
        <taxon>Pseudomonadota</taxon>
        <taxon>Alphaproteobacteria</taxon>
        <taxon>Hyphomicrobiales</taxon>
        <taxon>Bartonellaceae</taxon>
        <taxon>Bartonella</taxon>
    </lineage>
</organism>
<accession>A0A2M6UQH1</accession>
<feature type="region of interest" description="Disordered" evidence="1">
    <location>
        <begin position="1"/>
        <end position="51"/>
    </location>
</feature>
<sequence length="67" mass="7950">MENRKGVPHYCENKGDRQQKSPLKRQIRERKQEKMKFDENRKSKGKLPPFIGDNRYLAKLVHGDLIA</sequence>
<dbReference type="Proteomes" id="UP000230791">
    <property type="component" value="Unassembled WGS sequence"/>
</dbReference>
<dbReference type="AlphaFoldDB" id="A0A2M6UQH1"/>
<gene>
    <name evidence="2" type="ORF">CEV08_08110</name>
</gene>
<name>A0A2M6UQH1_9HYPH</name>
<comment type="caution">
    <text evidence="2">The sequence shown here is derived from an EMBL/GenBank/DDBJ whole genome shotgun (WGS) entry which is preliminary data.</text>
</comment>
<evidence type="ECO:0000313" key="3">
    <source>
        <dbReference type="Proteomes" id="UP000230791"/>
    </source>
</evidence>